<gene>
    <name evidence="2" type="ORF">EW146_g9249</name>
</gene>
<dbReference type="InterPro" id="IPR051320">
    <property type="entry name" value="Viral_Replic_Matur_Polypro"/>
</dbReference>
<dbReference type="OrthoDB" id="1750432at2759"/>
<dbReference type="InterPro" id="IPR043502">
    <property type="entry name" value="DNA/RNA_pol_sf"/>
</dbReference>
<dbReference type="SUPFAM" id="SSF56672">
    <property type="entry name" value="DNA/RNA polymerases"/>
    <property type="match status" value="1"/>
</dbReference>
<keyword evidence="3" id="KW-1185">Reference proteome</keyword>
<dbReference type="InterPro" id="IPR000477">
    <property type="entry name" value="RT_dom"/>
</dbReference>
<dbReference type="PANTHER" id="PTHR33064:SF37">
    <property type="entry name" value="RIBONUCLEASE H"/>
    <property type="match status" value="1"/>
</dbReference>
<organism evidence="2 3">
    <name type="scientific">Bondarzewia mesenterica</name>
    <dbReference type="NCBI Taxonomy" id="1095465"/>
    <lineage>
        <taxon>Eukaryota</taxon>
        <taxon>Fungi</taxon>
        <taxon>Dikarya</taxon>
        <taxon>Basidiomycota</taxon>
        <taxon>Agaricomycotina</taxon>
        <taxon>Agaricomycetes</taxon>
        <taxon>Russulales</taxon>
        <taxon>Bondarzewiaceae</taxon>
        <taxon>Bondarzewia</taxon>
    </lineage>
</organism>
<dbReference type="InterPro" id="IPR043128">
    <property type="entry name" value="Rev_trsase/Diguanyl_cyclase"/>
</dbReference>
<dbReference type="PANTHER" id="PTHR33064">
    <property type="entry name" value="POL PROTEIN"/>
    <property type="match status" value="1"/>
</dbReference>
<evidence type="ECO:0000313" key="2">
    <source>
        <dbReference type="EMBL" id="THH07652.1"/>
    </source>
</evidence>
<sequence length="145" mass="17149">MVIFFGLTNSPATFQAMMNMLFQDLIDEAHVIIYMDNILIFTDNLEQHRCILHRILRTLQENDLFLKPEKCTFETPKVEYLEVIVSYGTVEMDPIKVNGITKWPVPTKVKEVQSFLGFGNFYRWFIKDYSKVARLLFDLTQKMRN</sequence>
<accession>A0A4S4L7T3</accession>
<proteinExistence type="predicted"/>
<dbReference type="CDD" id="cd01647">
    <property type="entry name" value="RT_LTR"/>
    <property type="match status" value="1"/>
</dbReference>
<dbReference type="Pfam" id="PF00078">
    <property type="entry name" value="RVT_1"/>
    <property type="match status" value="1"/>
</dbReference>
<dbReference type="EMBL" id="SGPL01000760">
    <property type="protein sequence ID" value="THH07652.1"/>
    <property type="molecule type" value="Genomic_DNA"/>
</dbReference>
<dbReference type="PROSITE" id="PS50878">
    <property type="entry name" value="RT_POL"/>
    <property type="match status" value="1"/>
</dbReference>
<evidence type="ECO:0000313" key="3">
    <source>
        <dbReference type="Proteomes" id="UP000310158"/>
    </source>
</evidence>
<dbReference type="AlphaFoldDB" id="A0A4S4L7T3"/>
<comment type="caution">
    <text evidence="2">The sequence shown here is derived from an EMBL/GenBank/DDBJ whole genome shotgun (WGS) entry which is preliminary data.</text>
</comment>
<reference evidence="2 3" key="1">
    <citation type="submission" date="2019-02" db="EMBL/GenBank/DDBJ databases">
        <title>Genome sequencing of the rare red list fungi Bondarzewia mesenterica.</title>
        <authorList>
            <person name="Buettner E."/>
            <person name="Kellner H."/>
        </authorList>
    </citation>
    <scope>NUCLEOTIDE SEQUENCE [LARGE SCALE GENOMIC DNA]</scope>
    <source>
        <strain evidence="2 3">DSM 108281</strain>
    </source>
</reference>
<name>A0A4S4L7T3_9AGAM</name>
<feature type="domain" description="Reverse transcriptase" evidence="1">
    <location>
        <begin position="1"/>
        <end position="85"/>
    </location>
</feature>
<protein>
    <recommendedName>
        <fullName evidence="1">Reverse transcriptase domain-containing protein</fullName>
    </recommendedName>
</protein>
<dbReference type="Proteomes" id="UP000310158">
    <property type="component" value="Unassembled WGS sequence"/>
</dbReference>
<evidence type="ECO:0000259" key="1">
    <source>
        <dbReference type="PROSITE" id="PS50878"/>
    </source>
</evidence>
<dbReference type="Gene3D" id="3.30.70.270">
    <property type="match status" value="2"/>
</dbReference>